<dbReference type="RefSeq" id="WP_230141003.1">
    <property type="nucleotide sequence ID" value="NZ_CAKJVE010000001.1"/>
</dbReference>
<sequence>MTGKIFMKVIYRTYSNSGEKAVSEIITSYLLSKLPVKVTKSKLIS</sequence>
<proteinExistence type="predicted"/>
<protein>
    <submittedName>
        <fullName evidence="1">Uncharacterized protein</fullName>
    </submittedName>
</protein>
<reference evidence="1" key="1">
    <citation type="submission" date="2021-10" db="EMBL/GenBank/DDBJ databases">
        <authorList>
            <person name="Mesa V."/>
        </authorList>
    </citation>
    <scope>NUCLEOTIDE SEQUENCE</scope>
    <source>
        <strain evidence="1">CC3_PB</strain>
    </source>
</reference>
<accession>A0AA86JMH6</accession>
<evidence type="ECO:0000313" key="3">
    <source>
        <dbReference type="Proteomes" id="UP000789738"/>
    </source>
</evidence>
<evidence type="ECO:0000313" key="1">
    <source>
        <dbReference type="EMBL" id="CAG9701982.1"/>
    </source>
</evidence>
<dbReference type="EMBL" id="CAKJVE010000001">
    <property type="protein sequence ID" value="CAG9701982.1"/>
    <property type="molecule type" value="Genomic_DNA"/>
</dbReference>
<gene>
    <name evidence="2" type="ORF">CNEO2_1690003</name>
    <name evidence="1" type="ORF">CNEO_10446</name>
</gene>
<dbReference type="EMBL" id="CAMTCP010000076">
    <property type="protein sequence ID" value="CAI3546831.1"/>
    <property type="molecule type" value="Genomic_DNA"/>
</dbReference>
<dbReference type="AlphaFoldDB" id="A0AA86JMH6"/>
<organism evidence="1 3">
    <name type="scientific">Clostridium neonatale</name>
    <dbReference type="NCBI Taxonomy" id="137838"/>
    <lineage>
        <taxon>Bacteria</taxon>
        <taxon>Bacillati</taxon>
        <taxon>Bacillota</taxon>
        <taxon>Clostridia</taxon>
        <taxon>Eubacteriales</taxon>
        <taxon>Clostridiaceae</taxon>
        <taxon>Clostridium</taxon>
    </lineage>
</organism>
<reference evidence="2" key="2">
    <citation type="submission" date="2022-10" db="EMBL/GenBank/DDBJ databases">
        <authorList>
            <person name="Aires J."/>
            <person name="Mesa V."/>
        </authorList>
    </citation>
    <scope>NUCLEOTIDE SEQUENCE</scope>
    <source>
        <strain evidence="2">Clostridium neonatale JD116</strain>
    </source>
</reference>
<evidence type="ECO:0000313" key="2">
    <source>
        <dbReference type="EMBL" id="CAI3546831.1"/>
    </source>
</evidence>
<comment type="caution">
    <text evidence="1">The sequence shown here is derived from an EMBL/GenBank/DDBJ whole genome shotgun (WGS) entry which is preliminary data.</text>
</comment>
<dbReference type="Proteomes" id="UP000789738">
    <property type="component" value="Unassembled WGS sequence"/>
</dbReference>
<dbReference type="Proteomes" id="UP001189143">
    <property type="component" value="Unassembled WGS sequence"/>
</dbReference>
<name>A0AA86JMH6_9CLOT</name>